<reference evidence="1 2" key="1">
    <citation type="submission" date="2024-11" db="EMBL/GenBank/DDBJ databases">
        <title>A near-complete genome assembly of Cinchona calisaya.</title>
        <authorList>
            <person name="Lian D.C."/>
            <person name="Zhao X.W."/>
            <person name="Wei L."/>
        </authorList>
    </citation>
    <scope>NUCLEOTIDE SEQUENCE [LARGE SCALE GENOMIC DNA]</scope>
    <source>
        <tissue evidence="1">Nenye</tissue>
    </source>
</reference>
<dbReference type="Proteomes" id="UP001630127">
    <property type="component" value="Unassembled WGS sequence"/>
</dbReference>
<organism evidence="1 2">
    <name type="scientific">Cinchona calisaya</name>
    <dbReference type="NCBI Taxonomy" id="153742"/>
    <lineage>
        <taxon>Eukaryota</taxon>
        <taxon>Viridiplantae</taxon>
        <taxon>Streptophyta</taxon>
        <taxon>Embryophyta</taxon>
        <taxon>Tracheophyta</taxon>
        <taxon>Spermatophyta</taxon>
        <taxon>Magnoliopsida</taxon>
        <taxon>eudicotyledons</taxon>
        <taxon>Gunneridae</taxon>
        <taxon>Pentapetalae</taxon>
        <taxon>asterids</taxon>
        <taxon>lamiids</taxon>
        <taxon>Gentianales</taxon>
        <taxon>Rubiaceae</taxon>
        <taxon>Cinchonoideae</taxon>
        <taxon>Cinchoneae</taxon>
        <taxon>Cinchona</taxon>
    </lineage>
</organism>
<dbReference type="InterPro" id="IPR006502">
    <property type="entry name" value="PDDEXK-like"/>
</dbReference>
<name>A0ABD2ZUN1_9GENT</name>
<dbReference type="PANTHER" id="PTHR31579:SF42">
    <property type="entry name" value="DUF506 FAMILY PROTEIN (DUF506)"/>
    <property type="match status" value="1"/>
</dbReference>
<accession>A0ABD2ZUN1</accession>
<comment type="caution">
    <text evidence="1">The sequence shown here is derived from an EMBL/GenBank/DDBJ whole genome shotgun (WGS) entry which is preliminary data.</text>
</comment>
<dbReference type="Pfam" id="PF04720">
    <property type="entry name" value="PDDEXK_6"/>
    <property type="match status" value="1"/>
</dbReference>
<dbReference type="PANTHER" id="PTHR31579">
    <property type="entry name" value="OS03G0796600 PROTEIN"/>
    <property type="match status" value="1"/>
</dbReference>
<evidence type="ECO:0000313" key="1">
    <source>
        <dbReference type="EMBL" id="KAL3521895.1"/>
    </source>
</evidence>
<proteinExistence type="predicted"/>
<evidence type="ECO:0000313" key="2">
    <source>
        <dbReference type="Proteomes" id="UP001630127"/>
    </source>
</evidence>
<dbReference type="NCBIfam" id="TIGR01615">
    <property type="entry name" value="A_thal_3542"/>
    <property type="match status" value="1"/>
</dbReference>
<gene>
    <name evidence="1" type="ORF">ACH5RR_014729</name>
</gene>
<protein>
    <recommendedName>
        <fullName evidence="3">DUF506 family protein</fullName>
    </recommendedName>
</protein>
<dbReference type="EMBL" id="JBJUIK010000007">
    <property type="protein sequence ID" value="KAL3521895.1"/>
    <property type="molecule type" value="Genomic_DNA"/>
</dbReference>
<dbReference type="AlphaFoldDB" id="A0ABD2ZUN1"/>
<keyword evidence="2" id="KW-1185">Reference proteome</keyword>
<sequence>MARIPVRFKRVAAAFDEEARARLYESISSSGSDHSVAAAETLTDLSDLVNSFLENEEDFVDHQENDDDDDDDDDVAEDKLLAESSSSERQNSSDSGIKDTLKRLFDCQKSDDYKVTTNIHTAVEKAFKEVDNNGRSLSSIDFKRRLMARLRDRGFDAGLCKSKWEKNGNCPSGDYEYIDVYMAGTRYFVEVSLAKEFIIARPTGRYADLLNIFPQIFVGKQEELKKVTRLMCSAIKKSMKKMGISVPPWRRLRYMQAKWFSSYKRIINEFAAPAVQKGFEDNSDDQEEEELMRRRKTRSVGFVPVNVPAISFLCREDFSTKIGGLRIGNLAAALNDNNSILS</sequence>
<evidence type="ECO:0008006" key="3">
    <source>
        <dbReference type="Google" id="ProtNLM"/>
    </source>
</evidence>